<dbReference type="InterPro" id="IPR036259">
    <property type="entry name" value="MFS_trans_sf"/>
</dbReference>
<dbReference type="EMBL" id="BSYA01000209">
    <property type="protein sequence ID" value="GMG36724.1"/>
    <property type="molecule type" value="Genomic_DNA"/>
</dbReference>
<sequence length="119" mass="13010">MNPSDPSETVEVAKATANLHDAHLNEKKAPSIDKDLDITPSIEEVPATKVVGATTDDTDLQKTYPTDEELRTLRRVCGQIPWTSYTVAFVELCERFSYYGTTAVCVSLCAGTSILEIPC</sequence>
<gene>
    <name evidence="1" type="ORF">Aory04_001170600</name>
</gene>
<organism evidence="1 2">
    <name type="scientific">Aspergillus oryzae</name>
    <name type="common">Yellow koji mold</name>
    <dbReference type="NCBI Taxonomy" id="5062"/>
    <lineage>
        <taxon>Eukaryota</taxon>
        <taxon>Fungi</taxon>
        <taxon>Dikarya</taxon>
        <taxon>Ascomycota</taxon>
        <taxon>Pezizomycotina</taxon>
        <taxon>Eurotiomycetes</taxon>
        <taxon>Eurotiomycetidae</taxon>
        <taxon>Eurotiales</taxon>
        <taxon>Aspergillaceae</taxon>
        <taxon>Aspergillus</taxon>
        <taxon>Aspergillus subgen. Circumdati</taxon>
    </lineage>
</organism>
<dbReference type="Gene3D" id="1.20.1250.20">
    <property type="entry name" value="MFS general substrate transporter like domains"/>
    <property type="match status" value="1"/>
</dbReference>
<comment type="caution">
    <text evidence="1">The sequence shown here is derived from an EMBL/GenBank/DDBJ whole genome shotgun (WGS) entry which is preliminary data.</text>
</comment>
<reference evidence="1" key="1">
    <citation type="submission" date="2023-04" db="EMBL/GenBank/DDBJ databases">
        <title>Aspergillus oryzae NBRC 4228.</title>
        <authorList>
            <person name="Ichikawa N."/>
            <person name="Sato H."/>
            <person name="Tonouchi N."/>
        </authorList>
    </citation>
    <scope>NUCLEOTIDE SEQUENCE</scope>
    <source>
        <strain evidence="1">NBRC 4228</strain>
    </source>
</reference>
<name>A0AAN4YY77_ASPOZ</name>
<accession>A0AAN4YY77</accession>
<proteinExistence type="predicted"/>
<dbReference type="AlphaFoldDB" id="A0AAN4YY77"/>
<protein>
    <submittedName>
        <fullName evidence="1">Unnamed protein product</fullName>
    </submittedName>
</protein>
<evidence type="ECO:0000313" key="2">
    <source>
        <dbReference type="Proteomes" id="UP001165205"/>
    </source>
</evidence>
<evidence type="ECO:0000313" key="1">
    <source>
        <dbReference type="EMBL" id="GMG36724.1"/>
    </source>
</evidence>
<dbReference type="Proteomes" id="UP001165205">
    <property type="component" value="Unassembled WGS sequence"/>
</dbReference>